<name>A0A934IHE6_9RHOB</name>
<dbReference type="EMBL" id="JAEKPD010000007">
    <property type="protein sequence ID" value="MBJ3762635.1"/>
    <property type="molecule type" value="Genomic_DNA"/>
</dbReference>
<dbReference type="Proteomes" id="UP000642488">
    <property type="component" value="Unassembled WGS sequence"/>
</dbReference>
<feature type="signal peptide" evidence="1">
    <location>
        <begin position="1"/>
        <end position="15"/>
    </location>
</feature>
<organism evidence="2 3">
    <name type="scientific">Palleronia pontilimi</name>
    <dbReference type="NCBI Taxonomy" id="1964209"/>
    <lineage>
        <taxon>Bacteria</taxon>
        <taxon>Pseudomonadati</taxon>
        <taxon>Pseudomonadota</taxon>
        <taxon>Alphaproteobacteria</taxon>
        <taxon>Rhodobacterales</taxon>
        <taxon>Roseobacteraceae</taxon>
        <taxon>Palleronia</taxon>
    </lineage>
</organism>
<protein>
    <recommendedName>
        <fullName evidence="4">DUF4157 domain-containing protein</fullName>
    </recommendedName>
</protein>
<comment type="caution">
    <text evidence="2">The sequence shown here is derived from an EMBL/GenBank/DDBJ whole genome shotgun (WGS) entry which is preliminary data.</text>
</comment>
<dbReference type="AlphaFoldDB" id="A0A934IHE6"/>
<keyword evidence="3" id="KW-1185">Reference proteome</keyword>
<gene>
    <name evidence="2" type="ORF">ILP92_07745</name>
</gene>
<evidence type="ECO:0000256" key="1">
    <source>
        <dbReference type="SAM" id="SignalP"/>
    </source>
</evidence>
<dbReference type="RefSeq" id="WP_198915813.1">
    <property type="nucleotide sequence ID" value="NZ_JAEKPD010000007.1"/>
</dbReference>
<feature type="chain" id="PRO_5037658329" description="DUF4157 domain-containing protein" evidence="1">
    <location>
        <begin position="16"/>
        <end position="225"/>
    </location>
</feature>
<evidence type="ECO:0000313" key="3">
    <source>
        <dbReference type="Proteomes" id="UP000642488"/>
    </source>
</evidence>
<reference evidence="2" key="1">
    <citation type="submission" date="2020-12" db="EMBL/GenBank/DDBJ databases">
        <title>Bacterial taxonomy.</title>
        <authorList>
            <person name="Pan X."/>
        </authorList>
    </citation>
    <scope>NUCLEOTIDE SEQUENCE</scope>
    <source>
        <strain evidence="2">KCTC 52957</strain>
    </source>
</reference>
<keyword evidence="1" id="KW-0732">Signal</keyword>
<evidence type="ECO:0008006" key="4">
    <source>
        <dbReference type="Google" id="ProtNLM"/>
    </source>
</evidence>
<proteinExistence type="predicted"/>
<accession>A0A934IHE6</accession>
<sequence length="225" mass="25378">MLRLALLILLLSACARPLTPGERNFVASVHGPALDTSRVRVHRGALIGNLTHERPARPAKACRERIRPEETGTVKGSIAALVVFNRIFYAKRYFLSDFLADYPEAMQLEDAMLLAHELTHVWQWQQRETTGYHPFLAASEHRPGGDPYLFELDADLTFDDFGYEQQGSLVEEFVCCRALDPDGDRTRRLYDILKPVFPALSPRSPVPQDGIALFWSQAPRKGICS</sequence>
<evidence type="ECO:0000313" key="2">
    <source>
        <dbReference type="EMBL" id="MBJ3762635.1"/>
    </source>
</evidence>